<feature type="chain" id="PRO_5008251650" evidence="1">
    <location>
        <begin position="22"/>
        <end position="194"/>
    </location>
</feature>
<reference evidence="3 4" key="1">
    <citation type="submission" date="2016-05" db="EMBL/GenBank/DDBJ databases">
        <title>Compelete Genome Sequence of Bacteriochlorophyll-Synthesizing Bacterium Porphyrobacter neustonensis DSM 9434.</title>
        <authorList>
            <person name="Shi X.-L."/>
            <person name="Wu Y.-H."/>
            <person name="Cheng H."/>
            <person name="Xu L."/>
            <person name="Zhang X.-Q."/>
            <person name="Wang C.-S."/>
            <person name="Xu X.-W."/>
        </authorList>
    </citation>
    <scope>NUCLEOTIDE SEQUENCE [LARGE SCALE GENOMIC DNA]</scope>
    <source>
        <strain evidence="3 4">DSM 9434</strain>
    </source>
</reference>
<organism evidence="3 4">
    <name type="scientific">Erythrobacter neustonensis</name>
    <dbReference type="NCBI Taxonomy" id="1112"/>
    <lineage>
        <taxon>Bacteria</taxon>
        <taxon>Pseudomonadati</taxon>
        <taxon>Pseudomonadota</taxon>
        <taxon>Alphaproteobacteria</taxon>
        <taxon>Sphingomonadales</taxon>
        <taxon>Erythrobacteraceae</taxon>
        <taxon>Erythrobacter/Porphyrobacter group</taxon>
        <taxon>Erythrobacter</taxon>
    </lineage>
</organism>
<feature type="domain" description="Rhodanese" evidence="2">
    <location>
        <begin position="95"/>
        <end position="178"/>
    </location>
</feature>
<name>A0A192D2C1_9SPHN</name>
<accession>A0A192D2C1</accession>
<evidence type="ECO:0000259" key="2">
    <source>
        <dbReference type="PROSITE" id="PS50206"/>
    </source>
</evidence>
<protein>
    <submittedName>
        <fullName evidence="3">Rhodanese</fullName>
    </submittedName>
</protein>
<evidence type="ECO:0000313" key="3">
    <source>
        <dbReference type="EMBL" id="ANK12633.1"/>
    </source>
</evidence>
<dbReference type="RefSeq" id="WP_068350543.1">
    <property type="nucleotide sequence ID" value="NZ_CP016033.1"/>
</dbReference>
<keyword evidence="1" id="KW-0732">Signal</keyword>
<evidence type="ECO:0000313" key="4">
    <source>
        <dbReference type="Proteomes" id="UP000078263"/>
    </source>
</evidence>
<proteinExistence type="predicted"/>
<dbReference type="InterPro" id="IPR001763">
    <property type="entry name" value="Rhodanese-like_dom"/>
</dbReference>
<feature type="signal peptide" evidence="1">
    <location>
        <begin position="1"/>
        <end position="21"/>
    </location>
</feature>
<dbReference type="OrthoDB" id="176845at2"/>
<dbReference type="InterPro" id="IPR022376">
    <property type="entry name" value="PQQ_CXXCW"/>
</dbReference>
<dbReference type="Proteomes" id="UP000078263">
    <property type="component" value="Chromosome"/>
</dbReference>
<gene>
    <name evidence="3" type="ORF">A9D12_06370</name>
</gene>
<dbReference type="Gene3D" id="3.40.250.10">
    <property type="entry name" value="Rhodanese-like domain"/>
    <property type="match status" value="1"/>
</dbReference>
<dbReference type="Pfam" id="PF00581">
    <property type="entry name" value="Rhodanese"/>
    <property type="match status" value="1"/>
</dbReference>
<dbReference type="EMBL" id="CP016033">
    <property type="protein sequence ID" value="ANK12633.1"/>
    <property type="molecule type" value="Genomic_DNA"/>
</dbReference>
<evidence type="ECO:0000256" key="1">
    <source>
        <dbReference type="SAM" id="SignalP"/>
    </source>
</evidence>
<dbReference type="AlphaFoldDB" id="A0A192D2C1"/>
<keyword evidence="4" id="KW-1185">Reference proteome</keyword>
<dbReference type="InterPro" id="IPR036873">
    <property type="entry name" value="Rhodanese-like_dom_sf"/>
</dbReference>
<dbReference type="SUPFAM" id="SSF52821">
    <property type="entry name" value="Rhodanese/Cell cycle control phosphatase"/>
    <property type="match status" value="1"/>
</dbReference>
<dbReference type="STRING" id="1112.A9D12_06370"/>
<dbReference type="PROSITE" id="PS50206">
    <property type="entry name" value="RHODANESE_3"/>
    <property type="match status" value="1"/>
</dbReference>
<dbReference type="NCBIfam" id="TIGR03865">
    <property type="entry name" value="PQQ_CXXCW"/>
    <property type="match status" value="1"/>
</dbReference>
<dbReference type="KEGG" id="pns:A9D12_06370"/>
<sequence>MRAALILVAAAALTGMAPAPAPNDPALFDAEGYRSARYRAPVKVDPAPAQTIRLAAALALDPERDALFIDVTPAEGGVRDPASGVWTLGAEHLTIPGAVWLPETGRAPVDADLWAALEARIIAARAKAPGTTVILFCRIDCWMSWNAARRLAMRGMANIRWLAEGIDGWHGAGRSLVAAVPIAVPASTIIEETN</sequence>